<dbReference type="Pfam" id="PF00403">
    <property type="entry name" value="HMA"/>
    <property type="match status" value="1"/>
</dbReference>
<dbReference type="SFLD" id="SFLDS00003">
    <property type="entry name" value="Haloacid_Dehalogenase"/>
    <property type="match status" value="1"/>
</dbReference>
<dbReference type="SUPFAM" id="SSF55008">
    <property type="entry name" value="HMA, heavy metal-associated domain"/>
    <property type="match status" value="1"/>
</dbReference>
<dbReference type="InterPro" id="IPR023298">
    <property type="entry name" value="ATPase_P-typ_TM_dom_sf"/>
</dbReference>
<dbReference type="FunFam" id="2.70.150.10:FF:000002">
    <property type="entry name" value="Copper-transporting ATPase 1, putative"/>
    <property type="match status" value="1"/>
</dbReference>
<evidence type="ECO:0000256" key="13">
    <source>
        <dbReference type="RuleBase" id="RU362081"/>
    </source>
</evidence>
<dbReference type="PROSITE" id="PS50846">
    <property type="entry name" value="HMA_2"/>
    <property type="match status" value="1"/>
</dbReference>
<feature type="transmembrane region" description="Helical" evidence="13">
    <location>
        <begin position="109"/>
        <end position="129"/>
    </location>
</feature>
<dbReference type="Gene3D" id="3.40.50.1000">
    <property type="entry name" value="HAD superfamily/HAD-like"/>
    <property type="match status" value="1"/>
</dbReference>
<dbReference type="PRINTS" id="PR00941">
    <property type="entry name" value="CDATPASE"/>
</dbReference>
<feature type="transmembrane region" description="Helical" evidence="13">
    <location>
        <begin position="310"/>
        <end position="333"/>
    </location>
</feature>
<evidence type="ECO:0000313" key="15">
    <source>
        <dbReference type="EMBL" id="AQS59477.1"/>
    </source>
</evidence>
<reference evidence="15 16" key="1">
    <citation type="journal article" date="2016" name="Int. J. Syst. Evol. Microbiol.">
        <title>Desulfotomaculum ferrireducens sp. nov., a moderately thermophilic sulfate-reducing and dissimilatory Fe(III)-reducing bacterium isolated from compost.</title>
        <authorList>
            <person name="Yang G."/>
            <person name="Guo J."/>
            <person name="Zhuang L."/>
            <person name="Yuan Y."/>
            <person name="Zhou S."/>
        </authorList>
    </citation>
    <scope>NUCLEOTIDE SEQUENCE [LARGE SCALE GENOMIC DNA]</scope>
    <source>
        <strain evidence="15 16">GSS09</strain>
    </source>
</reference>
<dbReference type="EC" id="7.2.2.21" evidence="11"/>
<dbReference type="SFLD" id="SFLDF00027">
    <property type="entry name" value="p-type_atpase"/>
    <property type="match status" value="1"/>
</dbReference>
<keyword evidence="9 13" id="KW-1133">Transmembrane helix</keyword>
<dbReference type="PRINTS" id="PR00119">
    <property type="entry name" value="CATATPASE"/>
</dbReference>
<proteinExistence type="inferred from homology"/>
<evidence type="ECO:0000256" key="10">
    <source>
        <dbReference type="ARBA" id="ARBA00023136"/>
    </source>
</evidence>
<dbReference type="EMBL" id="CP019698">
    <property type="protein sequence ID" value="AQS59477.1"/>
    <property type="molecule type" value="Genomic_DNA"/>
</dbReference>
<comment type="subcellular location">
    <subcellularLocation>
        <location evidence="1">Cell membrane</location>
        <topology evidence="1">Multi-pass membrane protein</topology>
    </subcellularLocation>
</comment>
<dbReference type="PANTHER" id="PTHR48085:SF5">
    <property type="entry name" value="CADMIUM_ZINC-TRANSPORTING ATPASE HMA4-RELATED"/>
    <property type="match status" value="1"/>
</dbReference>
<dbReference type="InterPro" id="IPR023214">
    <property type="entry name" value="HAD_sf"/>
</dbReference>
<comment type="similarity">
    <text evidence="2 13">Belongs to the cation transport ATPase (P-type) (TC 3.A.3) family. Type IB subfamily.</text>
</comment>
<evidence type="ECO:0000256" key="8">
    <source>
        <dbReference type="ARBA" id="ARBA00022967"/>
    </source>
</evidence>
<feature type="transmembrane region" description="Helical" evidence="13">
    <location>
        <begin position="345"/>
        <end position="369"/>
    </location>
</feature>
<keyword evidence="5 13" id="KW-0479">Metal-binding</keyword>
<keyword evidence="8" id="KW-1278">Translocase</keyword>
<dbReference type="GO" id="GO:0008551">
    <property type="term" value="F:P-type cadmium transporter activity"/>
    <property type="evidence" value="ECO:0007669"/>
    <property type="project" value="UniProtKB-EC"/>
</dbReference>
<dbReference type="SUPFAM" id="SSF81653">
    <property type="entry name" value="Calcium ATPase, transduction domain A"/>
    <property type="match status" value="1"/>
</dbReference>
<evidence type="ECO:0000256" key="4">
    <source>
        <dbReference type="ARBA" id="ARBA00022692"/>
    </source>
</evidence>
<organism evidence="15 16">
    <name type="scientific">Desulforamulus ferrireducens</name>
    <dbReference type="NCBI Taxonomy" id="1833852"/>
    <lineage>
        <taxon>Bacteria</taxon>
        <taxon>Bacillati</taxon>
        <taxon>Bacillota</taxon>
        <taxon>Clostridia</taxon>
        <taxon>Eubacteriales</taxon>
        <taxon>Peptococcaceae</taxon>
        <taxon>Desulforamulus</taxon>
    </lineage>
</organism>
<dbReference type="InterPro" id="IPR027256">
    <property type="entry name" value="P-typ_ATPase_IB"/>
</dbReference>
<keyword evidence="10 13" id="KW-0472">Membrane</keyword>
<evidence type="ECO:0000256" key="5">
    <source>
        <dbReference type="ARBA" id="ARBA00022723"/>
    </source>
</evidence>
<dbReference type="PANTHER" id="PTHR48085">
    <property type="entry name" value="CADMIUM/ZINC-TRANSPORTING ATPASE HMA2-RELATED"/>
    <property type="match status" value="1"/>
</dbReference>
<dbReference type="Gene3D" id="3.30.70.100">
    <property type="match status" value="1"/>
</dbReference>
<dbReference type="SUPFAM" id="SSF81665">
    <property type="entry name" value="Calcium ATPase, transmembrane domain M"/>
    <property type="match status" value="1"/>
</dbReference>
<dbReference type="InterPro" id="IPR051014">
    <property type="entry name" value="Cation_Transport_ATPase_IB"/>
</dbReference>
<dbReference type="Pfam" id="PF00702">
    <property type="entry name" value="Hydrolase"/>
    <property type="match status" value="1"/>
</dbReference>
<feature type="domain" description="HMA" evidence="14">
    <location>
        <begin position="4"/>
        <end position="67"/>
    </location>
</feature>
<accession>A0A1S6IXH1</accession>
<dbReference type="InterPro" id="IPR023299">
    <property type="entry name" value="ATPase_P-typ_cyto_dom_N"/>
</dbReference>
<dbReference type="InterPro" id="IPR008250">
    <property type="entry name" value="ATPase_P-typ_transduc_dom_A_sf"/>
</dbReference>
<dbReference type="InterPro" id="IPR044492">
    <property type="entry name" value="P_typ_ATPase_HD_dom"/>
</dbReference>
<dbReference type="GO" id="GO:0005886">
    <property type="term" value="C:plasma membrane"/>
    <property type="evidence" value="ECO:0007669"/>
    <property type="project" value="UniProtKB-SubCell"/>
</dbReference>
<comment type="catalytic activity">
    <reaction evidence="12">
        <text>Cd(2+)(in) + ATP + H2O = Cd(2+)(out) + ADP + phosphate + H(+)</text>
        <dbReference type="Rhea" id="RHEA:12132"/>
        <dbReference type="ChEBI" id="CHEBI:15377"/>
        <dbReference type="ChEBI" id="CHEBI:15378"/>
        <dbReference type="ChEBI" id="CHEBI:30616"/>
        <dbReference type="ChEBI" id="CHEBI:43474"/>
        <dbReference type="ChEBI" id="CHEBI:48775"/>
        <dbReference type="ChEBI" id="CHEBI:456216"/>
        <dbReference type="EC" id="7.2.2.21"/>
    </reaction>
</comment>
<dbReference type="InterPro" id="IPR006121">
    <property type="entry name" value="HMA_dom"/>
</dbReference>
<dbReference type="InterPro" id="IPR059000">
    <property type="entry name" value="ATPase_P-type_domA"/>
</dbReference>
<evidence type="ECO:0000256" key="12">
    <source>
        <dbReference type="ARBA" id="ARBA00049338"/>
    </source>
</evidence>
<dbReference type="Gene3D" id="3.40.1110.10">
    <property type="entry name" value="Calcium-transporting ATPase, cytoplasmic domain N"/>
    <property type="match status" value="1"/>
</dbReference>
<feature type="transmembrane region" description="Helical" evidence="13">
    <location>
        <begin position="87"/>
        <end position="103"/>
    </location>
</feature>
<dbReference type="GO" id="GO:0046872">
    <property type="term" value="F:metal ion binding"/>
    <property type="evidence" value="ECO:0007669"/>
    <property type="project" value="UniProtKB-KW"/>
</dbReference>
<dbReference type="AlphaFoldDB" id="A0A1S6IXH1"/>
<dbReference type="SFLD" id="SFLDG00002">
    <property type="entry name" value="C1.7:_P-type_atpase_like"/>
    <property type="match status" value="1"/>
</dbReference>
<keyword evidence="3" id="KW-0104">Cadmium</keyword>
<dbReference type="RefSeq" id="WP_077714545.1">
    <property type="nucleotide sequence ID" value="NZ_CP019698.1"/>
</dbReference>
<evidence type="ECO:0000256" key="1">
    <source>
        <dbReference type="ARBA" id="ARBA00004651"/>
    </source>
</evidence>
<gene>
    <name evidence="15" type="ORF">B0537_10480</name>
</gene>
<evidence type="ECO:0000256" key="6">
    <source>
        <dbReference type="ARBA" id="ARBA00022741"/>
    </source>
</evidence>
<keyword evidence="6 13" id="KW-0547">Nucleotide-binding</keyword>
<evidence type="ECO:0000256" key="11">
    <source>
        <dbReference type="ARBA" id="ARBA00039103"/>
    </source>
</evidence>
<dbReference type="GO" id="GO:0005524">
    <property type="term" value="F:ATP binding"/>
    <property type="evidence" value="ECO:0007669"/>
    <property type="project" value="UniProtKB-UniRule"/>
</dbReference>
<dbReference type="Proteomes" id="UP000189464">
    <property type="component" value="Chromosome"/>
</dbReference>
<dbReference type="OrthoDB" id="9760364at2"/>
<feature type="transmembrane region" description="Helical" evidence="13">
    <location>
        <begin position="655"/>
        <end position="674"/>
    </location>
</feature>
<dbReference type="SUPFAM" id="SSF56784">
    <property type="entry name" value="HAD-like"/>
    <property type="match status" value="1"/>
</dbReference>
<evidence type="ECO:0000256" key="3">
    <source>
        <dbReference type="ARBA" id="ARBA00022539"/>
    </source>
</evidence>
<dbReference type="Gene3D" id="2.70.150.10">
    <property type="entry name" value="Calcium-transporting ATPase, cytoplasmic transduction domain A"/>
    <property type="match status" value="1"/>
</dbReference>
<evidence type="ECO:0000259" key="14">
    <source>
        <dbReference type="PROSITE" id="PS50846"/>
    </source>
</evidence>
<dbReference type="InterPro" id="IPR001757">
    <property type="entry name" value="P_typ_ATPase"/>
</dbReference>
<protein>
    <recommendedName>
        <fullName evidence="11">Cd(2+)-exporting ATPase</fullName>
        <ecNumber evidence="11">7.2.2.21</ecNumber>
    </recommendedName>
</protein>
<keyword evidence="7 13" id="KW-0067">ATP-binding</keyword>
<dbReference type="NCBIfam" id="TIGR01494">
    <property type="entry name" value="ATPase_P-type"/>
    <property type="match status" value="1"/>
</dbReference>
<dbReference type="InterPro" id="IPR036163">
    <property type="entry name" value="HMA_dom_sf"/>
</dbReference>
<keyword evidence="4 13" id="KW-0812">Transmembrane</keyword>
<dbReference type="Pfam" id="PF00122">
    <property type="entry name" value="E1-E2_ATPase"/>
    <property type="match status" value="1"/>
</dbReference>
<sequence>MANSPLEFRLEGLSCADCAAKLERQIASLPGVEQAKLNFTAAKLTVYGNVAASLVIDEAKRDGVRAIPAAEYRQQEETAFWEKHRRAIISGLAGLLAGLGWLLHDALGMVTAAKALYLACIIVGGYPVARKALYALSRCRLDMNVLMTVAVLGAILIDQWSEGATVAFLFSLSEALEAYTMDKARNSISSLIKQAPSEATIRRDHQEINLPVSEIKVGDILVVRPGEKIAMDGIILSGSSTVNQAAITGESVPVERQPGEEVFAGTINGEGSLEVRVTKLVQDNTLSRIIHLVEEAQAQRAPAQTFVERFAAIYTPIVLILAVLIVTIPPLLLAEPWQPWIYRGLALLVVACPCALVVSTPVAIVAAIGNSARHGVLIKGGAHLETLGRLKALAFDKTGTLTQGLPEVTEIITAPGISKETLLAVAAAVEHHSEHPLARAIMRRAQQDRLNYQPATAFHALTGLGAKALVEGQWVLVGNPRLLEQQGIDLTDWHPSLTNLSAQGQTVILVARDNVVWGLIALADTLRPQSAATLRTLKEQNLSPLIMLTGDNQATARHIATKVGVDQYQANLLPQDKVTALKELRETHGLIGMVGDGMNDAPALASASVGIAMGTAGSDTALETADVVLMGDDLTKLPFAIQMGRAALRVIKQNISFAIGIKLLAVLAVFPGWLTLWLAILADMGATVLVTLNSIRLIGLKPATDKNSSPTVKPAHTHHCACAHTGGG</sequence>
<dbReference type="STRING" id="1833852.B0537_10480"/>
<keyword evidence="16" id="KW-1185">Reference proteome</keyword>
<dbReference type="InterPro" id="IPR036412">
    <property type="entry name" value="HAD-like_sf"/>
</dbReference>
<dbReference type="GO" id="GO:0016887">
    <property type="term" value="F:ATP hydrolysis activity"/>
    <property type="evidence" value="ECO:0007669"/>
    <property type="project" value="InterPro"/>
</dbReference>
<evidence type="ECO:0000313" key="16">
    <source>
        <dbReference type="Proteomes" id="UP000189464"/>
    </source>
</evidence>
<dbReference type="KEGG" id="dfg:B0537_10480"/>
<dbReference type="NCBIfam" id="TIGR01512">
    <property type="entry name" value="ATPase-IB2_Cd"/>
    <property type="match status" value="1"/>
</dbReference>
<dbReference type="NCBIfam" id="TIGR01525">
    <property type="entry name" value="ATPase-IB_hvy"/>
    <property type="match status" value="1"/>
</dbReference>
<dbReference type="CDD" id="cd00371">
    <property type="entry name" value="HMA"/>
    <property type="match status" value="1"/>
</dbReference>
<dbReference type="NCBIfam" id="TIGR01511">
    <property type="entry name" value="ATPase-IB1_Cu"/>
    <property type="match status" value="1"/>
</dbReference>
<dbReference type="InterPro" id="IPR018303">
    <property type="entry name" value="ATPase_P-typ_P_site"/>
</dbReference>
<evidence type="ECO:0000256" key="2">
    <source>
        <dbReference type="ARBA" id="ARBA00006024"/>
    </source>
</evidence>
<dbReference type="PROSITE" id="PS00154">
    <property type="entry name" value="ATPASE_E1_E2"/>
    <property type="match status" value="1"/>
</dbReference>
<keyword evidence="13" id="KW-1003">Cell membrane</keyword>
<evidence type="ECO:0000256" key="7">
    <source>
        <dbReference type="ARBA" id="ARBA00022840"/>
    </source>
</evidence>
<name>A0A1S6IXH1_9FIRM</name>
<evidence type="ECO:0000256" key="9">
    <source>
        <dbReference type="ARBA" id="ARBA00022989"/>
    </source>
</evidence>